<feature type="region of interest" description="Disordered" evidence="1">
    <location>
        <begin position="1"/>
        <end position="68"/>
    </location>
</feature>
<proteinExistence type="predicted"/>
<gene>
    <name evidence="2" type="ORF">CD175_01785</name>
</gene>
<keyword evidence="3" id="KW-1185">Reference proteome</keyword>
<organism evidence="2 3">
    <name type="scientific">Pseudomonas laurylsulfatiphila</name>
    <dbReference type="NCBI Taxonomy" id="2011015"/>
    <lineage>
        <taxon>Bacteria</taxon>
        <taxon>Pseudomonadati</taxon>
        <taxon>Pseudomonadota</taxon>
        <taxon>Gammaproteobacteria</taxon>
        <taxon>Pseudomonadales</taxon>
        <taxon>Pseudomonadaceae</taxon>
        <taxon>Pseudomonas</taxon>
    </lineage>
</organism>
<dbReference type="EMBL" id="NIRS01000001">
    <property type="protein sequence ID" value="PPK40197.1"/>
    <property type="molecule type" value="Genomic_DNA"/>
</dbReference>
<evidence type="ECO:0000256" key="1">
    <source>
        <dbReference type="SAM" id="MobiDB-lite"/>
    </source>
</evidence>
<evidence type="ECO:0000313" key="2">
    <source>
        <dbReference type="EMBL" id="PPK40197.1"/>
    </source>
</evidence>
<reference evidence="3" key="1">
    <citation type="submission" date="2017-06" db="EMBL/GenBank/DDBJ databases">
        <authorList>
            <person name="Furmanczyk E.M."/>
        </authorList>
    </citation>
    <scope>NUCLEOTIDE SEQUENCE [LARGE SCALE GENOMIC DNA]</scope>
    <source>
        <strain evidence="3">AP3_16</strain>
    </source>
</reference>
<dbReference type="AlphaFoldDB" id="A0A2S6FRZ7"/>
<comment type="caution">
    <text evidence="2">The sequence shown here is derived from an EMBL/GenBank/DDBJ whole genome shotgun (WGS) entry which is preliminary data.</text>
</comment>
<dbReference type="Proteomes" id="UP000238541">
    <property type="component" value="Unassembled WGS sequence"/>
</dbReference>
<sequence>MLRTPGNPVGASLLAMGPSQPTSMSPDTQPSRASSLPQLFVFQPATRSAPRPRQRCRCLRSAHRCRGR</sequence>
<feature type="compositionally biased region" description="Polar residues" evidence="1">
    <location>
        <begin position="19"/>
        <end position="37"/>
    </location>
</feature>
<evidence type="ECO:0000313" key="3">
    <source>
        <dbReference type="Proteomes" id="UP000238541"/>
    </source>
</evidence>
<feature type="compositionally biased region" description="Basic residues" evidence="1">
    <location>
        <begin position="50"/>
        <end position="68"/>
    </location>
</feature>
<name>A0A2S6FRZ7_9PSED</name>
<protein>
    <submittedName>
        <fullName evidence="2">Uncharacterized protein</fullName>
    </submittedName>
</protein>
<accession>A0A2S6FRZ7</accession>